<accession>C4IYN4</accession>
<evidence type="ECO:0000313" key="2">
    <source>
        <dbReference type="EMBL" id="ACR34034.1"/>
    </source>
</evidence>
<sequence>MPAFLVTVLGGVVLWSNHQTTAFPGAPVYGLHNVDELLLVLQGPVDLVVVSSPEINHDVLVPEEEHHCRRVVQLIHGVEIRDLCDVNKVDDRKVLYGLSYCCQHFIHLNINKRESE</sequence>
<dbReference type="EMBL" id="BT083681">
    <property type="protein sequence ID" value="ACR34034.1"/>
    <property type="molecule type" value="mRNA"/>
</dbReference>
<organism evidence="2">
    <name type="scientific">Zea mays</name>
    <name type="common">Maize</name>
    <dbReference type="NCBI Taxonomy" id="4577"/>
    <lineage>
        <taxon>Eukaryota</taxon>
        <taxon>Viridiplantae</taxon>
        <taxon>Streptophyta</taxon>
        <taxon>Embryophyta</taxon>
        <taxon>Tracheophyta</taxon>
        <taxon>Spermatophyta</taxon>
        <taxon>Magnoliopsida</taxon>
        <taxon>Liliopsida</taxon>
        <taxon>Poales</taxon>
        <taxon>Poaceae</taxon>
        <taxon>PACMAD clade</taxon>
        <taxon>Panicoideae</taxon>
        <taxon>Andropogonodae</taxon>
        <taxon>Andropogoneae</taxon>
        <taxon>Tripsacinae</taxon>
        <taxon>Zea</taxon>
    </lineage>
</organism>
<protein>
    <recommendedName>
        <fullName evidence="3">Secreted protein</fullName>
    </recommendedName>
</protein>
<keyword evidence="1" id="KW-0732">Signal</keyword>
<feature type="chain" id="PRO_5002937639" description="Secreted protein" evidence="1">
    <location>
        <begin position="23"/>
        <end position="116"/>
    </location>
</feature>
<reference evidence="2" key="2">
    <citation type="submission" date="2012-06" db="EMBL/GenBank/DDBJ databases">
        <authorList>
            <person name="Yu Y."/>
            <person name="Currie J."/>
            <person name="Lomeli R."/>
            <person name="Angelova A."/>
            <person name="Collura K."/>
            <person name="Wissotski M."/>
            <person name="Campos D."/>
            <person name="Kudrna D."/>
            <person name="Golser W."/>
            <person name="Ashely E."/>
            <person name="Descour A."/>
            <person name="Fernandes J."/>
            <person name="Soderlund C."/>
            <person name="Walbot V."/>
        </authorList>
    </citation>
    <scope>NUCLEOTIDE SEQUENCE</scope>
    <source>
        <strain evidence="2">B73</strain>
    </source>
</reference>
<evidence type="ECO:0008006" key="3">
    <source>
        <dbReference type="Google" id="ProtNLM"/>
    </source>
</evidence>
<name>C4IYN4_MAIZE</name>
<dbReference type="AlphaFoldDB" id="C4IYN4"/>
<reference evidence="2" key="1">
    <citation type="journal article" date="2009" name="PLoS Genet.">
        <title>Sequencing, mapping, and analysis of 27,455 maize full-length cDNAs.</title>
        <authorList>
            <person name="Soderlund C."/>
            <person name="Descour A."/>
            <person name="Kudrna D."/>
            <person name="Bomhoff M."/>
            <person name="Boyd L."/>
            <person name="Currie J."/>
            <person name="Angelova A."/>
            <person name="Collura K."/>
            <person name="Wissotski M."/>
            <person name="Ashley E."/>
            <person name="Morrow D."/>
            <person name="Fernandes J."/>
            <person name="Walbot V."/>
            <person name="Yu Y."/>
        </authorList>
    </citation>
    <scope>NUCLEOTIDE SEQUENCE</scope>
    <source>
        <strain evidence="2">B73</strain>
    </source>
</reference>
<feature type="signal peptide" evidence="1">
    <location>
        <begin position="1"/>
        <end position="22"/>
    </location>
</feature>
<evidence type="ECO:0000256" key="1">
    <source>
        <dbReference type="SAM" id="SignalP"/>
    </source>
</evidence>
<proteinExistence type="evidence at transcript level"/>